<accession>A0A1B6GFG3</accession>
<dbReference type="FunFam" id="1.25.10.10:FF:000019">
    <property type="entry name" value="Cytoskeleton-associated protein 5"/>
    <property type="match status" value="1"/>
</dbReference>
<feature type="region of interest" description="Disordered" evidence="4">
    <location>
        <begin position="799"/>
        <end position="843"/>
    </location>
</feature>
<dbReference type="GO" id="GO:0046785">
    <property type="term" value="P:microtubule polymerization"/>
    <property type="evidence" value="ECO:0007669"/>
    <property type="project" value="InterPro"/>
</dbReference>
<evidence type="ECO:0000313" key="6">
    <source>
        <dbReference type="EMBL" id="JAS61192.1"/>
    </source>
</evidence>
<dbReference type="InterPro" id="IPR048491">
    <property type="entry name" value="XMAP215_CLASP_TOG"/>
</dbReference>
<feature type="non-terminal residue" evidence="6">
    <location>
        <position position="1234"/>
    </location>
</feature>
<dbReference type="GO" id="GO:0007051">
    <property type="term" value="P:spindle organization"/>
    <property type="evidence" value="ECO:0007669"/>
    <property type="project" value="InterPro"/>
</dbReference>
<dbReference type="InterPro" id="IPR016024">
    <property type="entry name" value="ARM-type_fold"/>
</dbReference>
<feature type="domain" description="TOG" evidence="5">
    <location>
        <begin position="1"/>
        <end position="227"/>
    </location>
</feature>
<keyword evidence="2" id="KW-0963">Cytoplasm</keyword>
<dbReference type="InterPro" id="IPR011989">
    <property type="entry name" value="ARM-like"/>
</dbReference>
<comment type="subcellular location">
    <subcellularLocation>
        <location evidence="1">Cytoplasm</location>
        <location evidence="1">Cytoskeleton</location>
    </subcellularLocation>
</comment>
<reference evidence="6" key="1">
    <citation type="submission" date="2015-11" db="EMBL/GenBank/DDBJ databases">
        <title>De novo transcriptome assembly of four potential Pierce s Disease insect vectors from Arizona vineyards.</title>
        <authorList>
            <person name="Tassone E.E."/>
        </authorList>
    </citation>
    <scope>NUCLEOTIDE SEQUENCE</scope>
</reference>
<evidence type="ECO:0000256" key="2">
    <source>
        <dbReference type="ARBA" id="ARBA00022490"/>
    </source>
</evidence>
<gene>
    <name evidence="6" type="ORF">g.33339</name>
</gene>
<dbReference type="SUPFAM" id="SSF48371">
    <property type="entry name" value="ARM repeat"/>
    <property type="match status" value="2"/>
</dbReference>
<proteinExistence type="predicted"/>
<dbReference type="Pfam" id="PF21041">
    <property type="entry name" value="XMAP215_CLASP_TOG"/>
    <property type="match status" value="3"/>
</dbReference>
<dbReference type="GO" id="GO:0030951">
    <property type="term" value="P:establishment or maintenance of microtubule cytoskeleton polarity"/>
    <property type="evidence" value="ECO:0007669"/>
    <property type="project" value="InterPro"/>
</dbReference>
<dbReference type="InterPro" id="IPR045110">
    <property type="entry name" value="XMAP215"/>
</dbReference>
<feature type="region of interest" description="Disordered" evidence="4">
    <location>
        <begin position="504"/>
        <end position="580"/>
    </location>
</feature>
<protein>
    <recommendedName>
        <fullName evidence="5">TOG domain-containing protein</fullName>
    </recommendedName>
</protein>
<dbReference type="SMART" id="SM01349">
    <property type="entry name" value="TOG"/>
    <property type="match status" value="4"/>
</dbReference>
<evidence type="ECO:0000256" key="4">
    <source>
        <dbReference type="SAM" id="MobiDB-lite"/>
    </source>
</evidence>
<feature type="domain" description="TOG" evidence="5">
    <location>
        <begin position="269"/>
        <end position="506"/>
    </location>
</feature>
<dbReference type="EMBL" id="GECZ01008577">
    <property type="protein sequence ID" value="JAS61192.1"/>
    <property type="molecule type" value="Transcribed_RNA"/>
</dbReference>
<keyword evidence="3" id="KW-0206">Cytoskeleton</keyword>
<dbReference type="Gene3D" id="1.25.10.10">
    <property type="entry name" value="Leucine-rich Repeat Variant"/>
    <property type="match status" value="5"/>
</dbReference>
<feature type="compositionally biased region" description="Basic and acidic residues" evidence="4">
    <location>
        <begin position="834"/>
        <end position="843"/>
    </location>
</feature>
<dbReference type="FunFam" id="1.25.10.10:FF:000063">
    <property type="entry name" value="Putative cytoskeleton-associated protein 5"/>
    <property type="match status" value="1"/>
</dbReference>
<dbReference type="GO" id="GO:0061863">
    <property type="term" value="F:microtubule plus end polymerase"/>
    <property type="evidence" value="ECO:0007669"/>
    <property type="project" value="InterPro"/>
</dbReference>
<dbReference type="PANTHER" id="PTHR12609">
    <property type="entry name" value="MICROTUBULE ASSOCIATED PROTEIN XMAP215"/>
    <property type="match status" value="1"/>
</dbReference>
<feature type="region of interest" description="Disordered" evidence="4">
    <location>
        <begin position="1076"/>
        <end position="1134"/>
    </location>
</feature>
<dbReference type="GO" id="GO:0005856">
    <property type="term" value="C:cytoskeleton"/>
    <property type="evidence" value="ECO:0007669"/>
    <property type="project" value="UniProtKB-SubCell"/>
</dbReference>
<evidence type="ECO:0000256" key="3">
    <source>
        <dbReference type="ARBA" id="ARBA00023212"/>
    </source>
</evidence>
<dbReference type="GO" id="GO:0051010">
    <property type="term" value="F:microtubule plus-end binding"/>
    <property type="evidence" value="ECO:0007669"/>
    <property type="project" value="InterPro"/>
</dbReference>
<feature type="compositionally biased region" description="Low complexity" evidence="4">
    <location>
        <begin position="504"/>
        <end position="516"/>
    </location>
</feature>
<feature type="domain" description="TOG" evidence="5">
    <location>
        <begin position="842"/>
        <end position="1077"/>
    </location>
</feature>
<dbReference type="FunFam" id="1.25.10.10:FF:000052">
    <property type="entry name" value="Cytoskeleton associated protein 5"/>
    <property type="match status" value="1"/>
</dbReference>
<name>A0A1B6GFG3_9HEMI</name>
<evidence type="ECO:0000259" key="5">
    <source>
        <dbReference type="SMART" id="SM01349"/>
    </source>
</evidence>
<evidence type="ECO:0000256" key="1">
    <source>
        <dbReference type="ARBA" id="ARBA00004245"/>
    </source>
</evidence>
<feature type="compositionally biased region" description="Low complexity" evidence="4">
    <location>
        <begin position="539"/>
        <end position="568"/>
    </location>
</feature>
<dbReference type="InterPro" id="IPR024395">
    <property type="entry name" value="CLASP_N_dom"/>
</dbReference>
<organism evidence="6">
    <name type="scientific">Cuerna arida</name>
    <dbReference type="NCBI Taxonomy" id="1464854"/>
    <lineage>
        <taxon>Eukaryota</taxon>
        <taxon>Metazoa</taxon>
        <taxon>Ecdysozoa</taxon>
        <taxon>Arthropoda</taxon>
        <taxon>Hexapoda</taxon>
        <taxon>Insecta</taxon>
        <taxon>Pterygota</taxon>
        <taxon>Neoptera</taxon>
        <taxon>Paraneoptera</taxon>
        <taxon>Hemiptera</taxon>
        <taxon>Auchenorrhyncha</taxon>
        <taxon>Membracoidea</taxon>
        <taxon>Cicadellidae</taxon>
        <taxon>Cicadellinae</taxon>
        <taxon>Proconiini</taxon>
        <taxon>Cuerna</taxon>
    </lineage>
</organism>
<sequence>MEEDTEYLKLSVEDRCVHKAWKARVNGYEEAKKIFSQIADEKSPEWNKFLGLMKKMVVDSNAAAQEKGLEAVLVYIENSAVAGKTVGEVMAGLVTKCVAAPKAKTKELAAQIALMYVEIEKQEIVMEELLKGTEQKNPKIVSGCINIMTQAIREFGIKVINIKPLVKRLPALLEDRDKTVRDETKVMTVEVYRWIGVALNPQLTSLKPVQVAELESEFEKVKGEKAIPTRYVRSQQAKQAKIVEAAEIDEGGDGDECDDGGTQDIDPYELMVPVDILSKLPKDWQEKVEAKKWQERKEVLDALDQMLQGNPKLENGDYGDLVRALKKMVTKDSNVVVVALAAKCLAGVAGGLKKRFQPYATACIAGLLEKFREKKQSVVTALREAVDAIYISTTLEAIQEDVIAALENKNPSVKAETAAFLARCFTKCTPVILNKKLLKAFSAVLLKTLNESDPTVRDTSAEALGTAMKVVGEKGISPFLTDIDNIKMTKIKEACDKAELQVKQPKVVTKKPAPAAERPASSKPSAGSTAPKPVKRPDGSATKKPAAGKAAAPKKAASSSASASTKSKVPIEREMSPEEVDEKAEAIFPPDMLSGLADSNWKTRLAAVEQFHQLLGTLEPSEAPSQMLLQVIRKKPGLKDTNLQVAKLRLDAVKAIAETFPVSVTGVNCVVTDVAERLSDIKTQAAAADALTALSEATRLEHVATQVLDYAFSQKNPKVQVEVLNWLGSAIQEFGLTVQPKLIMENVKKGVTAINPLVRTAGVTFVGILSVYMGSQLQLYFDGEKPALLQQIAAECDKHAGETPRSPVRGVKQESRRASVDTVLSNATEEDEDRPAPMDHGDAGNLKRVDLSPFITDTFINELSDKNWKVRAEAVQKLQNMVSDSKSIHSNLGECPPVLAARLVDSNTKIAASALALCQSLATAMGPGCKQHVRVFFPNFLQGMGDSKVWIRSAAVACINTWGDQCGYREFFDGEMVADALKSGSPTLRTELWGWLAEKLPNMKTVPKEEMVACIPVLLANVEDRNADVRKNAAEAVLGVMMHTGYGPLYSACDKLKPGSQGPVKTILEKARGCLPEKPVQKSKSASNIHGDKGKSNTKMGPGSTATFTKSKAKPVAAVGTKPAGRSKKEEEVDTAPLLQNNSLKNQRFIDEQKLKTLKWNFTTPREEFVEMLKDLMLTAGVNKGLIANMFHADFKYHLRAIDSLTEDLVTNPEAQRANLDLILRWMTLRFFDT</sequence>
<feature type="domain" description="TOG" evidence="5">
    <location>
        <begin position="574"/>
        <end position="805"/>
    </location>
</feature>
<dbReference type="AlphaFoldDB" id="A0A1B6GFG3"/>
<dbReference type="Pfam" id="PF12348">
    <property type="entry name" value="CLASP_N"/>
    <property type="match status" value="1"/>
</dbReference>
<dbReference type="InterPro" id="IPR034085">
    <property type="entry name" value="TOG"/>
</dbReference>